<dbReference type="PANTHER" id="PTHR18879:SF20">
    <property type="entry name" value="CENTROSOMAL PROTEIN OF 290 KDA"/>
    <property type="match status" value="1"/>
</dbReference>
<feature type="coiled-coil region" evidence="8">
    <location>
        <begin position="956"/>
        <end position="1021"/>
    </location>
</feature>
<dbReference type="RefSeq" id="XP_031539146.2">
    <property type="nucleotide sequence ID" value="XM_031683286.2"/>
</dbReference>
<evidence type="ECO:0000256" key="2">
    <source>
        <dbReference type="ARBA" id="ARBA00004300"/>
    </source>
</evidence>
<keyword evidence="11" id="KW-1185">Reference proteome</keyword>
<accession>A0A6J3B358</accession>
<evidence type="ECO:0000313" key="12">
    <source>
        <dbReference type="RefSeq" id="XP_031539146.2"/>
    </source>
</evidence>
<feature type="coiled-coil region" evidence="8">
    <location>
        <begin position="1284"/>
        <end position="1386"/>
    </location>
</feature>
<protein>
    <submittedName>
        <fullName evidence="12">Centrosomal protein of 290 kDa isoform X4</fullName>
    </submittedName>
</protein>
<keyword evidence="7" id="KW-0966">Cell projection</keyword>
<dbReference type="InterPro" id="IPR032321">
    <property type="entry name" value="Cep209_CC5"/>
</dbReference>
<evidence type="ECO:0000256" key="8">
    <source>
        <dbReference type="SAM" id="Coils"/>
    </source>
</evidence>
<keyword evidence="3" id="KW-0963">Cytoplasm</keyword>
<feature type="region of interest" description="Disordered" evidence="9">
    <location>
        <begin position="2033"/>
        <end position="2053"/>
    </location>
</feature>
<feature type="coiled-coil region" evidence="8">
    <location>
        <begin position="596"/>
        <end position="658"/>
    </location>
</feature>
<evidence type="ECO:0000256" key="1">
    <source>
        <dbReference type="ARBA" id="ARBA00004120"/>
    </source>
</evidence>
<keyword evidence="4" id="KW-0970">Cilium biogenesis/degradation</keyword>
<feature type="coiled-coil region" evidence="8">
    <location>
        <begin position="692"/>
        <end position="740"/>
    </location>
</feature>
<feature type="coiled-coil region" evidence="8">
    <location>
        <begin position="1635"/>
        <end position="1936"/>
    </location>
</feature>
<evidence type="ECO:0000259" key="10">
    <source>
        <dbReference type="Pfam" id="PF16574"/>
    </source>
</evidence>
<reference evidence="12" key="1">
    <citation type="submission" date="2025-08" db="UniProtKB">
        <authorList>
            <consortium name="RefSeq"/>
        </authorList>
    </citation>
    <scope>IDENTIFICATION</scope>
</reference>
<evidence type="ECO:0000256" key="5">
    <source>
        <dbReference type="ARBA" id="ARBA00023054"/>
    </source>
</evidence>
<feature type="coiled-coil region" evidence="8">
    <location>
        <begin position="459"/>
        <end position="559"/>
    </location>
</feature>
<dbReference type="PANTHER" id="PTHR18879">
    <property type="entry name" value="CENTROSOMAL PROTEIN OF 290 KDA"/>
    <property type="match status" value="1"/>
</dbReference>
<dbReference type="Proteomes" id="UP001652581">
    <property type="component" value="Chromosome 12"/>
</dbReference>
<feature type="coiled-coil region" evidence="8">
    <location>
        <begin position="2066"/>
        <end position="2248"/>
    </location>
</feature>
<evidence type="ECO:0000256" key="7">
    <source>
        <dbReference type="ARBA" id="ARBA00023273"/>
    </source>
</evidence>
<feature type="coiled-coil region" evidence="8">
    <location>
        <begin position="1074"/>
        <end position="1101"/>
    </location>
</feature>
<feature type="coiled-coil region" evidence="8">
    <location>
        <begin position="1971"/>
        <end position="2029"/>
    </location>
</feature>
<feature type="domain" description="Centrosomal protein of 290kDa coiled-coil region" evidence="10">
    <location>
        <begin position="1283"/>
        <end position="1410"/>
    </location>
</feature>
<feature type="coiled-coil region" evidence="8">
    <location>
        <begin position="1529"/>
        <end position="1581"/>
    </location>
</feature>
<sequence length="2473" mass="289718">MPPNINWKEIIKVDPDELPRQEELADNLLISLSKVEVNELKSESQENMIHLFRITQSLMKMKAQEVELALEEVEKAGEEQAKFENQLKTKVMKLENELEMAQHSAGGRDTRFLRDEIRQLEKQLEQKDRELEDMEKELEKEKKVNEQLALRNEEAENENSKLRRENEQLRQDIIDYQKQIDSQKETLLSRRGEDSDYRSQLSKKNYELVQYLDEIQTLTEANEKIELQNQEMRKNLEESVQEMEKMTDEYNRMKAIVHQTDSIMDQLKKENDHYRLQVQELTDLLKAKNEEDDPVMAAVNAKVEEWKLILSSKDDEIIEYQQMLHNLREKLKNAQLDADKSNVMALQQGIQERDSQIKMLTEQVEQYTKEMEKNTFIIEDLKNELQRNKGASTLSQRTHYMKIQSKVQILEERTKEAERTAELAEADAREKDKELVETLKRLKDYESGVYGLEEAVIEIKNCKNQIKIRDREIEVLTKEINKLELKINDFLDENEALRERVGLEPKTMIDLTEFRNSKSLKQQQYRAENQILLKEIESLEEERLDLKKKIRQMAQEKGKRTATSGLTVEDLNLTENFSQENTMGERRFDFMSLKNMSEAQSKNEFLSRELLEKERDLERSRTIIAKFQNKLKELVEENKQLEEGMKEILQAIKEMQKDPDVKGGETSLIIPSLERLVNAIESKNAEGIFDANLHLKAQVDQLTGRNEELRQELRESRKEAINYSQQLAKANLKIDHLEKETGLLRQSEGSNVVFKGLDLPDGIAPSSASIINSQNEYLIHILQELEYKENKLKNLEDSLEDYNRKFAVIRHQQSLLYKEYLSEKETWKTESETMKEEKRKLEDQIQQDAIKVKEYNNLLSALQMDSDEMKKILSENSRKITVLQVNEKSLIRQYTTLVEMERQLRKENGKQKNELISMEAEVGEKIGRLQRFKEMASFKIAALQKVIDNSVSMSELELANKQYNELTAKYRDILQKDNMLVQRTNNLEHLECENASLKEQVESINKELEITKEKLHTVEQAWEQETKLGNESNMDKAKKSITNSDIVSISKKITMLEMKELNERQRAEHSQKMYEHVKTSLKQVEERNFELETKFAELTKINLEAQKVEQMLRDELADSVSKAVSDADRQRILELEKSEVELKVEVSKLKEISDIAKRQVEILNAQQQSREKEVESIRMQLLDYQAQSDEKALIAKLHQHIVSLQVSEATALGKLESASSKLQKVEAHNLRLEQKLDEKEQALYYARLEGRNRAKHLRQTIQSLRRQFSGALPLAQQEKFSKTMIQLQNDKLKIMQEMQNSQQEYRNMKNKTLELELKLKGLEELISTLKDARGAQKVISWHTKIEELRLQELKLNRELVKDKEEIKYLNNMISEYEHTISSLEEEIVQQNKFHEERQMAWDQREVELERQLDIFDRQQNEILNAAQKFEKATGSMPDPSLPLPNQLEIALRKIKENVRIILETQATCKSLEEKLKEKESALRLAEENILSRDKVINELRLRLPATAEREKLIAELGRKEIEPKSHHTLKLAHQTIANMQARLNQKEEVLKKYQHLLEKAREEQREIVKKHEEELHILHHKLELQADNSLSKFKETAWDLIKQPPMPVPTNKHFVRLAEMEQTVAEQDDSLSSLVIKLKNVSQDLERQKEITELKIKEFENIKLRLQENHADEVKKVKAEVEDLRCLLAQSQKESQNLKSELQAQKEANSRAPTTTMRNLVERLKSQLALKEKQQKALSRALLELRAEMTAAAEERIISATSQKEANLNVQQIVDRHTKELKSQIEDLSENILKLKETLKASKTRENSLTDNLNDLTNELEKQQKAYNKMLREKDRTDQENDELKRQIKRLTSGLQGKPLIDNKQSLIEELQKKIKKLESQLEKKVDEVEVKSVKEKSAREELIRWEEGKKWQTKIEGLRNKLKEKEGEVYILTKQLNTLKDLFAKADKEKLTLQKKLKTTGMTVDQVMGVRALESEKELEELRKKNLDLENDISYMRTHQALPRDAVIEDLRLRNKYLQEKLHALEKQFSRDAYSKPSTSEVESDDHYQREQELQKENLKLSSENIELKFQLEQANKDLPRLKSQVKDLKEMCDFLKKEKAEVERKLGHVRGSGRSGKTIPELEKTIGLMKKVVEKVQRENEQLKKASGILTSEKMANIELENEKLKAELEKLKVHLGRQLSMQYESKTKGTEKIVAENERLRKELKKETEAAEKLRIAKNNLEILNEKMTVQLEETGKRLQLAESRGPQLEGADSKSWKSIVVTRMYETKLKELETDNAKKTKSLTDLKQLVRQATEREQKVKKYNEDLKQQIEILKRVPEGDETEQGLQRELQVLRLANSQLEKEKEELIHQIEVNKDQNGAESTMPDPDQLKEKVEDLETQLKTSDLEKQHLKEEIKKLKKELENFDPSFFEEIEDLKYNYKEEVKKNILLEEKLKKLSEQFGVELTSPVAASEQFEEEEESPINFPIY</sequence>
<organism evidence="11 12">
    <name type="scientific">Vicugna pacos</name>
    <name type="common">Alpaca</name>
    <name type="synonym">Lama pacos</name>
    <dbReference type="NCBI Taxonomy" id="30538"/>
    <lineage>
        <taxon>Eukaryota</taxon>
        <taxon>Metazoa</taxon>
        <taxon>Chordata</taxon>
        <taxon>Craniata</taxon>
        <taxon>Vertebrata</taxon>
        <taxon>Euteleostomi</taxon>
        <taxon>Mammalia</taxon>
        <taxon>Eutheria</taxon>
        <taxon>Laurasiatheria</taxon>
        <taxon>Artiodactyla</taxon>
        <taxon>Tylopoda</taxon>
        <taxon>Camelidae</taxon>
        <taxon>Vicugna</taxon>
    </lineage>
</organism>
<keyword evidence="6" id="KW-0206">Cytoskeleton</keyword>
<feature type="coiled-coil region" evidence="8">
    <location>
        <begin position="778"/>
        <end position="858"/>
    </location>
</feature>
<evidence type="ECO:0000256" key="6">
    <source>
        <dbReference type="ARBA" id="ARBA00023212"/>
    </source>
</evidence>
<proteinExistence type="predicted"/>
<dbReference type="Pfam" id="PF16574">
    <property type="entry name" value="CEP209_CC5"/>
    <property type="match status" value="1"/>
</dbReference>
<comment type="subcellular location">
    <subcellularLocation>
        <location evidence="1">Cytoplasm</location>
        <location evidence="1">Cytoskeleton</location>
        <location evidence="1">Cilium basal body</location>
    </subcellularLocation>
    <subcellularLocation>
        <location evidence="2">Cytoplasm</location>
        <location evidence="2">Cytoskeleton</location>
        <location evidence="2">Microtubule organizing center</location>
        <location evidence="2">Centrosome</location>
    </subcellularLocation>
</comment>
<gene>
    <name evidence="12" type="primary">CEP290</name>
</gene>
<feature type="coiled-coil region" evidence="8">
    <location>
        <begin position="2273"/>
        <end position="2445"/>
    </location>
</feature>
<keyword evidence="5 8" id="KW-0175">Coiled coil</keyword>
<feature type="coiled-coil region" evidence="8">
    <location>
        <begin position="59"/>
        <end position="434"/>
    </location>
</feature>
<evidence type="ECO:0000313" key="11">
    <source>
        <dbReference type="Proteomes" id="UP001652581"/>
    </source>
</evidence>
<evidence type="ECO:0000256" key="4">
    <source>
        <dbReference type="ARBA" id="ARBA00022794"/>
    </source>
</evidence>
<dbReference type="GeneID" id="102545601"/>
<name>A0A6J3B358_VICPA</name>
<evidence type="ECO:0000256" key="9">
    <source>
        <dbReference type="SAM" id="MobiDB-lite"/>
    </source>
</evidence>
<feature type="coiled-coil region" evidence="8">
    <location>
        <begin position="1215"/>
        <end position="1242"/>
    </location>
</feature>
<feature type="coiled-coil region" evidence="8">
    <location>
        <begin position="1461"/>
        <end position="1488"/>
    </location>
</feature>
<evidence type="ECO:0000256" key="3">
    <source>
        <dbReference type="ARBA" id="ARBA00022490"/>
    </source>
</evidence>
<dbReference type="InterPro" id="IPR026201">
    <property type="entry name" value="Cep290"/>
</dbReference>